<reference evidence="2 3" key="1">
    <citation type="submission" date="2020-07" db="EMBL/GenBank/DDBJ databases">
        <title>Halophilic bacteria isolated from french cheeses.</title>
        <authorList>
            <person name="Kothe C.I."/>
            <person name="Farah-Kraiem B."/>
            <person name="Renault P."/>
            <person name="Dridi B."/>
        </authorList>
    </citation>
    <scope>NUCLEOTIDE SEQUENCE [LARGE SCALE GENOMIC DNA]</scope>
    <source>
        <strain evidence="2 3">FME14</strain>
    </source>
</reference>
<organism evidence="2 3">
    <name type="scientific">Pseudoalteromonas prydzensis</name>
    <dbReference type="NCBI Taxonomy" id="182141"/>
    <lineage>
        <taxon>Bacteria</taxon>
        <taxon>Pseudomonadati</taxon>
        <taxon>Pseudomonadota</taxon>
        <taxon>Gammaproteobacteria</taxon>
        <taxon>Alteromonadales</taxon>
        <taxon>Pseudoalteromonadaceae</taxon>
        <taxon>Pseudoalteromonas</taxon>
    </lineage>
</organism>
<dbReference type="SUPFAM" id="SSF56219">
    <property type="entry name" value="DNase I-like"/>
    <property type="match status" value="1"/>
</dbReference>
<keyword evidence="2" id="KW-0378">Hydrolase</keyword>
<name>A0ABR9FMX1_9GAMM</name>
<keyword evidence="3" id="KW-1185">Reference proteome</keyword>
<feature type="domain" description="Endonuclease/exonuclease/phosphatase" evidence="1">
    <location>
        <begin position="11"/>
        <end position="328"/>
    </location>
</feature>
<keyword evidence="2" id="KW-0255">Endonuclease</keyword>
<dbReference type="EMBL" id="RRZA01000034">
    <property type="protein sequence ID" value="MBE0458186.1"/>
    <property type="molecule type" value="Genomic_DNA"/>
</dbReference>
<dbReference type="Proteomes" id="UP000707245">
    <property type="component" value="Unassembled WGS sequence"/>
</dbReference>
<dbReference type="InterPro" id="IPR005135">
    <property type="entry name" value="Endo/exonuclease/phosphatase"/>
</dbReference>
<evidence type="ECO:0000313" key="3">
    <source>
        <dbReference type="Proteomes" id="UP000707245"/>
    </source>
</evidence>
<gene>
    <name evidence="2" type="ORF">EI167_12150</name>
</gene>
<dbReference type="Pfam" id="PF03372">
    <property type="entry name" value="Exo_endo_phos"/>
    <property type="match status" value="1"/>
</dbReference>
<comment type="caution">
    <text evidence="2">The sequence shown here is derived from an EMBL/GenBank/DDBJ whole genome shotgun (WGS) entry which is preliminary data.</text>
</comment>
<dbReference type="Gene3D" id="3.60.10.10">
    <property type="entry name" value="Endonuclease/exonuclease/phosphatase"/>
    <property type="match status" value="1"/>
</dbReference>
<accession>A0ABR9FMX1</accession>
<evidence type="ECO:0000313" key="2">
    <source>
        <dbReference type="EMBL" id="MBE0458186.1"/>
    </source>
</evidence>
<dbReference type="RefSeq" id="WP_192541946.1">
    <property type="nucleotide sequence ID" value="NZ_JBQELX010000035.1"/>
</dbReference>
<protein>
    <submittedName>
        <fullName evidence="2">Endonuclease/exonuclease/phosphatase family protein</fullName>
    </submittedName>
</protein>
<proteinExistence type="predicted"/>
<dbReference type="InterPro" id="IPR036691">
    <property type="entry name" value="Endo/exonu/phosph_ase_sf"/>
</dbReference>
<dbReference type="GO" id="GO:0004519">
    <property type="term" value="F:endonuclease activity"/>
    <property type="evidence" value="ECO:0007669"/>
    <property type="project" value="UniProtKB-KW"/>
</dbReference>
<evidence type="ECO:0000259" key="1">
    <source>
        <dbReference type="Pfam" id="PF03372"/>
    </source>
</evidence>
<keyword evidence="2" id="KW-0540">Nuclease</keyword>
<sequence length="346" mass="39473">MSAFKSIRFATLNLLNYAAPPYSFYQLHERYNATQWRQKQQFIARFLQQSQATVVAFQEVFSPKQLEVVCKKQGYDYFATVASPRSDNLYPQVLFNPVVAIAAKIPFQHCHELTPCPELLEYLNNQNEFKFNRTPIKCHFDVPGFGELACYVVHFKSQRVHSMAHMLNIHNLDDPLLNLLQQTVGMMQSQISRSLEASIVYYDALKTQREKNCATLVMGDFNDNIQSPALSFMTQGFHPTRCEPCLELEQPIVGLTDAFELSSEAIAGKIKPVTHYYKGRGNVLDYILVSGHFNTKCVLSRVQSLRYLSFDSHLNPEQIDEDICVSDHSAIGIEIAFNGNDARILR</sequence>